<dbReference type="GO" id="GO:0016020">
    <property type="term" value="C:membrane"/>
    <property type="evidence" value="ECO:0007669"/>
    <property type="project" value="UniProtKB-SubCell"/>
</dbReference>
<gene>
    <name evidence="6" type="ORF">FFLO_02704</name>
</gene>
<proteinExistence type="inferred from homology"/>
<keyword evidence="5" id="KW-0472">Membrane</keyword>
<comment type="caution">
    <text evidence="6">The sequence shown here is derived from an EMBL/GenBank/DDBJ whole genome shotgun (WGS) entry which is preliminary data.</text>
</comment>
<dbReference type="Gene3D" id="1.10.10.1740">
    <property type="entry name" value="Transmembrane protein 14-like"/>
    <property type="match status" value="1"/>
</dbReference>
<keyword evidence="7" id="KW-1185">Reference proteome</keyword>
<name>A0A8K0NTU2_9TREE</name>
<dbReference type="InterPro" id="IPR005349">
    <property type="entry name" value="TMEM14"/>
</dbReference>
<keyword evidence="3" id="KW-0812">Transmembrane</keyword>
<dbReference type="EMBL" id="JABELV010000044">
    <property type="protein sequence ID" value="KAG7561887.1"/>
    <property type="molecule type" value="Genomic_DNA"/>
</dbReference>
<dbReference type="AlphaFoldDB" id="A0A8K0NTU2"/>
<evidence type="ECO:0000256" key="1">
    <source>
        <dbReference type="ARBA" id="ARBA00004370"/>
    </source>
</evidence>
<evidence type="ECO:0008006" key="8">
    <source>
        <dbReference type="Google" id="ProtNLM"/>
    </source>
</evidence>
<protein>
    <recommendedName>
        <fullName evidence="8">Transmembrane protein 14C</fullName>
    </recommendedName>
</protein>
<evidence type="ECO:0000313" key="7">
    <source>
        <dbReference type="Proteomes" id="UP000812966"/>
    </source>
</evidence>
<evidence type="ECO:0000256" key="4">
    <source>
        <dbReference type="ARBA" id="ARBA00022989"/>
    </source>
</evidence>
<comment type="similarity">
    <text evidence="2">Belongs to the TMEM14 family.</text>
</comment>
<reference evidence="6" key="1">
    <citation type="submission" date="2020-04" db="EMBL/GenBank/DDBJ databases">
        <title>Analysis of mating type loci in Filobasidium floriforme.</title>
        <authorList>
            <person name="Nowrousian M."/>
        </authorList>
    </citation>
    <scope>NUCLEOTIDE SEQUENCE</scope>
    <source>
        <strain evidence="6">CBS 6242</strain>
    </source>
</reference>
<sequence>MGTLCFVGGAAGYARTRSIPSMVAGLALGSMFMLSGLRIKEGMSYGYEGATGTSLALVGAMVPRAIKTRGPIPIALATAGTAAGGYYAKAVRDYSL</sequence>
<evidence type="ECO:0000313" key="6">
    <source>
        <dbReference type="EMBL" id="KAG7561887.1"/>
    </source>
</evidence>
<dbReference type="InterPro" id="IPR044890">
    <property type="entry name" value="TMEM14_sf"/>
</dbReference>
<dbReference type="Proteomes" id="UP000812966">
    <property type="component" value="Unassembled WGS sequence"/>
</dbReference>
<evidence type="ECO:0000256" key="2">
    <source>
        <dbReference type="ARBA" id="ARBA00007590"/>
    </source>
</evidence>
<evidence type="ECO:0000256" key="5">
    <source>
        <dbReference type="ARBA" id="ARBA00023136"/>
    </source>
</evidence>
<evidence type="ECO:0000256" key="3">
    <source>
        <dbReference type="ARBA" id="ARBA00022692"/>
    </source>
</evidence>
<comment type="subcellular location">
    <subcellularLocation>
        <location evidence="1">Membrane</location>
    </subcellularLocation>
</comment>
<keyword evidence="4" id="KW-1133">Transmembrane helix</keyword>
<accession>A0A8K0NTU2</accession>
<organism evidence="6 7">
    <name type="scientific">Filobasidium floriforme</name>
    <dbReference type="NCBI Taxonomy" id="5210"/>
    <lineage>
        <taxon>Eukaryota</taxon>
        <taxon>Fungi</taxon>
        <taxon>Dikarya</taxon>
        <taxon>Basidiomycota</taxon>
        <taxon>Agaricomycotina</taxon>
        <taxon>Tremellomycetes</taxon>
        <taxon>Filobasidiales</taxon>
        <taxon>Filobasidiaceae</taxon>
        <taxon>Filobasidium</taxon>
    </lineage>
</organism>
<dbReference type="Pfam" id="PF03647">
    <property type="entry name" value="Tmemb_14"/>
    <property type="match status" value="1"/>
</dbReference>